<sequence length="89" mass="10502">MEAMIRKQTYISSRQNKMIKKKAMMEGTTEAEIIRRAIDNYLENEMLDEDPLLGIIAITDKEPFDGSSKHDRYIYICAPRRRMQKNESM</sequence>
<reference evidence="2" key="1">
    <citation type="journal article" date="2010" name="Environ. Microbiol.">
        <title>The genome of Syntrophomonas wolfei: new insights into syntrophic metabolism and biohydrogen production.</title>
        <authorList>
            <person name="Sieber J.R."/>
            <person name="Sims D.R."/>
            <person name="Han C."/>
            <person name="Kim E."/>
            <person name="Lykidis A."/>
            <person name="Lapidus A.L."/>
            <person name="McDonnald E."/>
            <person name="Rohlin L."/>
            <person name="Culley D.E."/>
            <person name="Gunsalus R."/>
            <person name="McInerney M.J."/>
        </authorList>
    </citation>
    <scope>NUCLEOTIDE SEQUENCE [LARGE SCALE GENOMIC DNA]</scope>
    <source>
        <strain evidence="2">DSM 2245B / Goettingen</strain>
    </source>
</reference>
<evidence type="ECO:0008006" key="3">
    <source>
        <dbReference type="Google" id="ProtNLM"/>
    </source>
</evidence>
<organism evidence="1 2">
    <name type="scientific">Syntrophomonas wolfei subsp. wolfei (strain DSM 2245B / Goettingen)</name>
    <dbReference type="NCBI Taxonomy" id="335541"/>
    <lineage>
        <taxon>Bacteria</taxon>
        <taxon>Bacillati</taxon>
        <taxon>Bacillota</taxon>
        <taxon>Clostridia</taxon>
        <taxon>Eubacteriales</taxon>
        <taxon>Syntrophomonadaceae</taxon>
        <taxon>Syntrophomonas</taxon>
    </lineage>
</organism>
<accession>Q0AUN9</accession>
<protein>
    <recommendedName>
        <fullName evidence="3">Ribbon-helix-helix protein CopG domain-containing protein</fullName>
    </recommendedName>
</protein>
<gene>
    <name evidence="1" type="ordered locus">Swol_2274</name>
</gene>
<evidence type="ECO:0000313" key="1">
    <source>
        <dbReference type="EMBL" id="ABI69565.1"/>
    </source>
</evidence>
<proteinExistence type="predicted"/>
<dbReference type="Proteomes" id="UP000001968">
    <property type="component" value="Chromosome"/>
</dbReference>
<dbReference type="EMBL" id="CP000448">
    <property type="protein sequence ID" value="ABI69565.1"/>
    <property type="molecule type" value="Genomic_DNA"/>
</dbReference>
<evidence type="ECO:0000313" key="2">
    <source>
        <dbReference type="Proteomes" id="UP000001968"/>
    </source>
</evidence>
<dbReference type="AlphaFoldDB" id="Q0AUN9"/>
<dbReference type="HOGENOM" id="CLU_2453586_0_0_9"/>
<name>Q0AUN9_SYNWW</name>
<keyword evidence="2" id="KW-1185">Reference proteome</keyword>
<dbReference type="KEGG" id="swo:Swol_2274"/>
<dbReference type="eggNOG" id="ENOG50324JW">
    <property type="taxonomic scope" value="Bacteria"/>
</dbReference>